<reference evidence="1" key="1">
    <citation type="submission" date="2023-03" db="EMBL/GenBank/DDBJ databases">
        <title>Actinoallomurus iriomotensis NBRC 103684.</title>
        <authorList>
            <person name="Ichikawa N."/>
            <person name="Sato H."/>
            <person name="Tonouchi N."/>
        </authorList>
    </citation>
    <scope>NUCLEOTIDE SEQUENCE</scope>
    <source>
        <strain evidence="1">NBRC 103684</strain>
    </source>
</reference>
<comment type="caution">
    <text evidence="1">The sequence shown here is derived from an EMBL/GenBank/DDBJ whole genome shotgun (WGS) entry which is preliminary data.</text>
</comment>
<evidence type="ECO:0000313" key="2">
    <source>
        <dbReference type="Proteomes" id="UP001165074"/>
    </source>
</evidence>
<keyword evidence="2" id="KW-1185">Reference proteome</keyword>
<dbReference type="EMBL" id="BSTK01000009">
    <property type="protein sequence ID" value="GLY88175.1"/>
    <property type="molecule type" value="Genomic_DNA"/>
</dbReference>
<organism evidence="1 2">
    <name type="scientific">Actinoallomurus iriomotensis</name>
    <dbReference type="NCBI Taxonomy" id="478107"/>
    <lineage>
        <taxon>Bacteria</taxon>
        <taxon>Bacillati</taxon>
        <taxon>Actinomycetota</taxon>
        <taxon>Actinomycetes</taxon>
        <taxon>Streptosporangiales</taxon>
        <taxon>Thermomonosporaceae</taxon>
        <taxon>Actinoallomurus</taxon>
    </lineage>
</organism>
<gene>
    <name evidence="1" type="ORF">Airi02_061040</name>
</gene>
<evidence type="ECO:0000313" key="1">
    <source>
        <dbReference type="EMBL" id="GLY88175.1"/>
    </source>
</evidence>
<sequence>MGVRIPPAAQVKGLLRSRGRPFLTTVEPLIATAVSFPRRHPYRRRSARLSDPNQVSGRRLREDLQPGAFGAPGAVGHLWVGAGAVLSLRLFSSGRSGRC</sequence>
<name>A0A9W6W1R0_9ACTN</name>
<proteinExistence type="predicted"/>
<accession>A0A9W6W1R0</accession>
<dbReference type="AlphaFoldDB" id="A0A9W6W1R0"/>
<dbReference type="Proteomes" id="UP001165074">
    <property type="component" value="Unassembled WGS sequence"/>
</dbReference>
<protein>
    <submittedName>
        <fullName evidence="1">Uncharacterized protein</fullName>
    </submittedName>
</protein>